<protein>
    <submittedName>
        <fullName evidence="3">Transposase</fullName>
    </submittedName>
</protein>
<evidence type="ECO:0000313" key="1">
    <source>
        <dbReference type="EMBL" id="VDM39763.1"/>
    </source>
</evidence>
<dbReference type="Proteomes" id="UP000050794">
    <property type="component" value="Unassembled WGS sequence"/>
</dbReference>
<organism evidence="2 3">
    <name type="scientific">Toxocara canis</name>
    <name type="common">Canine roundworm</name>
    <dbReference type="NCBI Taxonomy" id="6265"/>
    <lineage>
        <taxon>Eukaryota</taxon>
        <taxon>Metazoa</taxon>
        <taxon>Ecdysozoa</taxon>
        <taxon>Nematoda</taxon>
        <taxon>Chromadorea</taxon>
        <taxon>Rhabditida</taxon>
        <taxon>Spirurina</taxon>
        <taxon>Ascaridomorpha</taxon>
        <taxon>Ascaridoidea</taxon>
        <taxon>Toxocaridae</taxon>
        <taxon>Toxocara</taxon>
    </lineage>
</organism>
<dbReference type="AlphaFoldDB" id="A0A183UIX2"/>
<gene>
    <name evidence="1" type="ORF">TCNE_LOCUS8442</name>
</gene>
<proteinExistence type="predicted"/>
<sequence>MWPSVNIPIVYRNHQWSIGVRLYLKTVAYVRQNLKQKWQWGYSRRGDRDDLEVLKVVVELAELVFWQLSSSESRMLLRDSVVRRSLTTRSTDAVCDFVVLRMNRVCAAG</sequence>
<name>A0A183UIX2_TOXCA</name>
<evidence type="ECO:0000313" key="3">
    <source>
        <dbReference type="WBParaSite" id="TCNE_0000844201-mRNA-1"/>
    </source>
</evidence>
<dbReference type="EMBL" id="UYWY01019908">
    <property type="protein sequence ID" value="VDM39763.1"/>
    <property type="molecule type" value="Genomic_DNA"/>
</dbReference>
<keyword evidence="2" id="KW-1185">Reference proteome</keyword>
<evidence type="ECO:0000313" key="2">
    <source>
        <dbReference type="Proteomes" id="UP000050794"/>
    </source>
</evidence>
<accession>A0A183UIX2</accession>
<reference evidence="3" key="1">
    <citation type="submission" date="2016-06" db="UniProtKB">
        <authorList>
            <consortium name="WormBaseParasite"/>
        </authorList>
    </citation>
    <scope>IDENTIFICATION</scope>
</reference>
<reference evidence="1 2" key="2">
    <citation type="submission" date="2018-11" db="EMBL/GenBank/DDBJ databases">
        <authorList>
            <consortium name="Pathogen Informatics"/>
        </authorList>
    </citation>
    <scope>NUCLEOTIDE SEQUENCE [LARGE SCALE GENOMIC DNA]</scope>
</reference>
<dbReference type="WBParaSite" id="TCNE_0000844201-mRNA-1">
    <property type="protein sequence ID" value="TCNE_0000844201-mRNA-1"/>
    <property type="gene ID" value="TCNE_0000844201"/>
</dbReference>